<accession>A0A0F8Z6Q9</accession>
<proteinExistence type="predicted"/>
<evidence type="ECO:0000313" key="2">
    <source>
        <dbReference type="EMBL" id="KKK55806.1"/>
    </source>
</evidence>
<name>A0A0F8Z6Q9_9ZZZZ</name>
<dbReference type="EMBL" id="LAZR01065314">
    <property type="protein sequence ID" value="KKK55806.1"/>
    <property type="molecule type" value="Genomic_DNA"/>
</dbReference>
<feature type="non-terminal residue" evidence="2">
    <location>
        <position position="1"/>
    </location>
</feature>
<dbReference type="Pfam" id="PF18962">
    <property type="entry name" value="Por_Secre_tail"/>
    <property type="match status" value="1"/>
</dbReference>
<organism evidence="2">
    <name type="scientific">marine sediment metagenome</name>
    <dbReference type="NCBI Taxonomy" id="412755"/>
    <lineage>
        <taxon>unclassified sequences</taxon>
        <taxon>metagenomes</taxon>
        <taxon>ecological metagenomes</taxon>
    </lineage>
</organism>
<protein>
    <recommendedName>
        <fullName evidence="1">Secretion system C-terminal sorting domain-containing protein</fullName>
    </recommendedName>
</protein>
<feature type="domain" description="Secretion system C-terminal sorting" evidence="1">
    <location>
        <begin position="73"/>
        <end position="149"/>
    </location>
</feature>
<reference evidence="2" key="1">
    <citation type="journal article" date="2015" name="Nature">
        <title>Complex archaea that bridge the gap between prokaryotes and eukaryotes.</title>
        <authorList>
            <person name="Spang A."/>
            <person name="Saw J.H."/>
            <person name="Jorgensen S.L."/>
            <person name="Zaremba-Niedzwiedzka K."/>
            <person name="Martijn J."/>
            <person name="Lind A.E."/>
            <person name="van Eijk R."/>
            <person name="Schleper C."/>
            <person name="Guy L."/>
            <person name="Ettema T.J."/>
        </authorList>
    </citation>
    <scope>NUCLEOTIDE SEQUENCE</scope>
</reference>
<sequence>SIVSPVITAFDVAAGTSQEVLIRFIPTSIGGKTATLAIHNNSDNGSPVKTIILEGQGRIVGINDILANTMITVYPNPTSAKLFIETDTDLNEKIVISIYDNTGQLLYLDSMDEILADDLIEIDVSDFTYGIYILQLKDSKSIFTKEIIIN</sequence>
<evidence type="ECO:0000259" key="1">
    <source>
        <dbReference type="Pfam" id="PF18962"/>
    </source>
</evidence>
<dbReference type="AlphaFoldDB" id="A0A0F8Z6Q9"/>
<dbReference type="NCBIfam" id="TIGR04183">
    <property type="entry name" value="Por_Secre_tail"/>
    <property type="match status" value="1"/>
</dbReference>
<comment type="caution">
    <text evidence="2">The sequence shown here is derived from an EMBL/GenBank/DDBJ whole genome shotgun (WGS) entry which is preliminary data.</text>
</comment>
<gene>
    <name evidence="2" type="ORF">LCGC14_3070850</name>
</gene>
<dbReference type="InterPro" id="IPR026444">
    <property type="entry name" value="Secre_tail"/>
</dbReference>